<name>A0A319CYU5_9EURO</name>
<feature type="compositionally biased region" description="Basic and acidic residues" evidence="1">
    <location>
        <begin position="91"/>
        <end position="101"/>
    </location>
</feature>
<protein>
    <submittedName>
        <fullName evidence="3">Uncharacterized protein</fullName>
    </submittedName>
</protein>
<evidence type="ECO:0000313" key="3">
    <source>
        <dbReference type="EMBL" id="PYH87567.1"/>
    </source>
</evidence>
<sequence length="101" mass="11200">MPHNQTPQPQPRVIMDAHLRRAAPGSGSRPPRPGAPGPGVTDIRQTKEYKALERRWISAIVALPILMYTSWILYDRTYGGKSPKRLPVRGVETRGSEGGEN</sequence>
<dbReference type="EMBL" id="KZ826213">
    <property type="protein sequence ID" value="PYH87567.1"/>
    <property type="molecule type" value="Genomic_DNA"/>
</dbReference>
<keyword evidence="4" id="KW-1185">Reference proteome</keyword>
<keyword evidence="2" id="KW-0812">Transmembrane</keyword>
<dbReference type="Proteomes" id="UP000247810">
    <property type="component" value="Unassembled WGS sequence"/>
</dbReference>
<evidence type="ECO:0000313" key="4">
    <source>
        <dbReference type="Proteomes" id="UP000247810"/>
    </source>
</evidence>
<evidence type="ECO:0000256" key="1">
    <source>
        <dbReference type="SAM" id="MobiDB-lite"/>
    </source>
</evidence>
<keyword evidence="2" id="KW-0472">Membrane</keyword>
<keyword evidence="2" id="KW-1133">Transmembrane helix</keyword>
<feature type="transmembrane region" description="Helical" evidence="2">
    <location>
        <begin position="56"/>
        <end position="74"/>
    </location>
</feature>
<dbReference type="STRING" id="1448320.A0A319CYU5"/>
<dbReference type="AlphaFoldDB" id="A0A319CYU5"/>
<proteinExistence type="predicted"/>
<dbReference type="VEuPathDB" id="FungiDB:BO71DRAFT_404565"/>
<gene>
    <name evidence="3" type="ORF">BO71DRAFT_404565</name>
</gene>
<reference evidence="3 4" key="1">
    <citation type="submission" date="2018-02" db="EMBL/GenBank/DDBJ databases">
        <title>The genomes of Aspergillus section Nigri reveals drivers in fungal speciation.</title>
        <authorList>
            <consortium name="DOE Joint Genome Institute"/>
            <person name="Vesth T.C."/>
            <person name="Nybo J."/>
            <person name="Theobald S."/>
            <person name="Brandl J."/>
            <person name="Frisvad J.C."/>
            <person name="Nielsen K.F."/>
            <person name="Lyhne E.K."/>
            <person name="Kogle M.E."/>
            <person name="Kuo A."/>
            <person name="Riley R."/>
            <person name="Clum A."/>
            <person name="Nolan M."/>
            <person name="Lipzen A."/>
            <person name="Salamov A."/>
            <person name="Henrissat B."/>
            <person name="Wiebenga A."/>
            <person name="De vries R.P."/>
            <person name="Grigoriev I.V."/>
            <person name="Mortensen U.H."/>
            <person name="Andersen M.R."/>
            <person name="Baker S.E."/>
        </authorList>
    </citation>
    <scope>NUCLEOTIDE SEQUENCE [LARGE SCALE GENOMIC DNA]</scope>
    <source>
        <strain evidence="3 4">CBS 707.79</strain>
    </source>
</reference>
<organism evidence="3 4">
    <name type="scientific">Aspergillus ellipticus CBS 707.79</name>
    <dbReference type="NCBI Taxonomy" id="1448320"/>
    <lineage>
        <taxon>Eukaryota</taxon>
        <taxon>Fungi</taxon>
        <taxon>Dikarya</taxon>
        <taxon>Ascomycota</taxon>
        <taxon>Pezizomycotina</taxon>
        <taxon>Eurotiomycetes</taxon>
        <taxon>Eurotiomycetidae</taxon>
        <taxon>Eurotiales</taxon>
        <taxon>Aspergillaceae</taxon>
        <taxon>Aspergillus</taxon>
        <taxon>Aspergillus subgen. Circumdati</taxon>
    </lineage>
</organism>
<feature type="region of interest" description="Disordered" evidence="1">
    <location>
        <begin position="1"/>
        <end position="44"/>
    </location>
</feature>
<evidence type="ECO:0000256" key="2">
    <source>
        <dbReference type="SAM" id="Phobius"/>
    </source>
</evidence>
<feature type="region of interest" description="Disordered" evidence="1">
    <location>
        <begin position="78"/>
        <end position="101"/>
    </location>
</feature>
<accession>A0A319CYU5</accession>
<dbReference type="OrthoDB" id="3784821at2759"/>